<dbReference type="EMBL" id="BMAT01012467">
    <property type="protein sequence ID" value="GFR92913.1"/>
    <property type="molecule type" value="Genomic_DNA"/>
</dbReference>
<dbReference type="AlphaFoldDB" id="A0AAV4H752"/>
<dbReference type="PANTHER" id="PTHR34487">
    <property type="entry name" value="ACYL-ACP THIOESTERASE"/>
    <property type="match status" value="1"/>
</dbReference>
<comment type="caution">
    <text evidence="1">The sequence shown here is derived from an EMBL/GenBank/DDBJ whole genome shotgun (WGS) entry which is preliminary data.</text>
</comment>
<dbReference type="Gene3D" id="3.10.129.10">
    <property type="entry name" value="Hotdog Thioesterase"/>
    <property type="match status" value="2"/>
</dbReference>
<dbReference type="PANTHER" id="PTHR34487:SF1">
    <property type="entry name" value="ACYL-ACP THIOESTERASE"/>
    <property type="match status" value="1"/>
</dbReference>
<dbReference type="SUPFAM" id="SSF54637">
    <property type="entry name" value="Thioesterase/thiol ester dehydrase-isomerase"/>
    <property type="match status" value="1"/>
</dbReference>
<dbReference type="InterPro" id="IPR029069">
    <property type="entry name" value="HotDog_dom_sf"/>
</dbReference>
<name>A0AAV4H752_9GAST</name>
<organism evidence="1 2">
    <name type="scientific">Elysia marginata</name>
    <dbReference type="NCBI Taxonomy" id="1093978"/>
    <lineage>
        <taxon>Eukaryota</taxon>
        <taxon>Metazoa</taxon>
        <taxon>Spiralia</taxon>
        <taxon>Lophotrochozoa</taxon>
        <taxon>Mollusca</taxon>
        <taxon>Gastropoda</taxon>
        <taxon>Heterobranchia</taxon>
        <taxon>Euthyneura</taxon>
        <taxon>Panpulmonata</taxon>
        <taxon>Sacoglossa</taxon>
        <taxon>Placobranchoidea</taxon>
        <taxon>Plakobranchidae</taxon>
        <taxon>Elysia</taxon>
    </lineage>
</organism>
<proteinExistence type="predicted"/>
<dbReference type="Proteomes" id="UP000762676">
    <property type="component" value="Unassembled WGS sequence"/>
</dbReference>
<keyword evidence="2" id="KW-1185">Reference proteome</keyword>
<reference evidence="1 2" key="1">
    <citation type="journal article" date="2021" name="Elife">
        <title>Chloroplast acquisition without the gene transfer in kleptoplastic sea slugs, Plakobranchus ocellatus.</title>
        <authorList>
            <person name="Maeda T."/>
            <person name="Takahashi S."/>
            <person name="Yoshida T."/>
            <person name="Shimamura S."/>
            <person name="Takaki Y."/>
            <person name="Nagai Y."/>
            <person name="Toyoda A."/>
            <person name="Suzuki Y."/>
            <person name="Arimoto A."/>
            <person name="Ishii H."/>
            <person name="Satoh N."/>
            <person name="Nishiyama T."/>
            <person name="Hasebe M."/>
            <person name="Maruyama T."/>
            <person name="Minagawa J."/>
            <person name="Obokata J."/>
            <person name="Shigenobu S."/>
        </authorList>
    </citation>
    <scope>NUCLEOTIDE SEQUENCE [LARGE SCALE GENOMIC DNA]</scope>
</reference>
<evidence type="ECO:0000313" key="1">
    <source>
        <dbReference type="EMBL" id="GFR92913.1"/>
    </source>
</evidence>
<protein>
    <submittedName>
        <fullName evidence="1">Uncharacterized protein</fullName>
    </submittedName>
</protein>
<sequence>MAALGLNFARIVRQIRPRREFLSDKHVKVVSAGGFPYEAFNGKAQVTPWSILRMVEFARNGAFNKFSPDENCFLELDKIYQGHLVFIASTTTKVAPNFYDYSVSKGPLEIHVELVNVGKTSFGLRTLLFQENKLNVPLCENYVMSVFVDIVERKPSQPPKWWLEKYKQGLEEKPSPRFQRHVVPESGILSNYQMQIEASHLDNYWHTNWAQYLKFSYNAFVDFAVSKQNPKNIQSAFRKCKEFSLLYLQESNLKDNLDVDLWKDSENLDLFKFQIRKKQDVLCESQIEFYPEEPDE</sequence>
<evidence type="ECO:0000313" key="2">
    <source>
        <dbReference type="Proteomes" id="UP000762676"/>
    </source>
</evidence>
<accession>A0AAV4H752</accession>
<gene>
    <name evidence="1" type="ORF">ElyMa_006212800</name>
</gene>